<dbReference type="Gene3D" id="3.10.450.50">
    <property type="match status" value="1"/>
</dbReference>
<proteinExistence type="predicted"/>
<dbReference type="InterPro" id="IPR037401">
    <property type="entry name" value="SnoaL-like"/>
</dbReference>
<dbReference type="Pfam" id="PF13577">
    <property type="entry name" value="SnoaL_4"/>
    <property type="match status" value="1"/>
</dbReference>
<dbReference type="Proteomes" id="UP000475666">
    <property type="component" value="Unassembled WGS sequence"/>
</dbReference>
<sequence length="153" mass="17460">MTDQQLRDRYAIIELCTRMAWHLDHCEWDQLVDLFTDEIRLDYTSLNGGEPVTLPRKDVIGKWRSNREGLQATQHLLSNHLVTVDGATAHTTAMFQATHLLPNPFGGPTWTLGGEYRYGLMRTADGWRISALTMNILWADGNRHIRDLALQDG</sequence>
<evidence type="ECO:0000259" key="1">
    <source>
        <dbReference type="Pfam" id="PF13577"/>
    </source>
</evidence>
<accession>A0A6G3TAU7</accession>
<organism evidence="2 3">
    <name type="scientific">Streptomyces rubrogriseus</name>
    <dbReference type="NCBI Taxonomy" id="194673"/>
    <lineage>
        <taxon>Bacteria</taxon>
        <taxon>Bacillati</taxon>
        <taxon>Actinomycetota</taxon>
        <taxon>Actinomycetes</taxon>
        <taxon>Kitasatosporales</taxon>
        <taxon>Streptomycetaceae</taxon>
        <taxon>Streptomyces</taxon>
        <taxon>Streptomyces violaceoruber group</taxon>
    </lineage>
</organism>
<name>A0A6G3TAU7_9ACTN</name>
<evidence type="ECO:0000313" key="3">
    <source>
        <dbReference type="Proteomes" id="UP000475666"/>
    </source>
</evidence>
<feature type="domain" description="SnoaL-like" evidence="1">
    <location>
        <begin position="4"/>
        <end position="132"/>
    </location>
</feature>
<dbReference type="RefSeq" id="WP_121716540.1">
    <property type="nucleotide sequence ID" value="NZ_JAAGMQ010000304.1"/>
</dbReference>
<protein>
    <submittedName>
        <fullName evidence="2">Nuclear transport factor 2 family protein</fullName>
    </submittedName>
</protein>
<dbReference type="AlphaFoldDB" id="A0A6G3TAU7"/>
<dbReference type="EMBL" id="JAAGMQ010000304">
    <property type="protein sequence ID" value="NEC33575.1"/>
    <property type="molecule type" value="Genomic_DNA"/>
</dbReference>
<dbReference type="CDD" id="cd00531">
    <property type="entry name" value="NTF2_like"/>
    <property type="match status" value="1"/>
</dbReference>
<comment type="caution">
    <text evidence="2">The sequence shown here is derived from an EMBL/GenBank/DDBJ whole genome shotgun (WGS) entry which is preliminary data.</text>
</comment>
<dbReference type="SUPFAM" id="SSF54427">
    <property type="entry name" value="NTF2-like"/>
    <property type="match status" value="1"/>
</dbReference>
<evidence type="ECO:0000313" key="2">
    <source>
        <dbReference type="EMBL" id="NEC33575.1"/>
    </source>
</evidence>
<gene>
    <name evidence="2" type="ORF">G3I66_10345</name>
</gene>
<dbReference type="InterPro" id="IPR032710">
    <property type="entry name" value="NTF2-like_dom_sf"/>
</dbReference>
<reference evidence="2 3" key="1">
    <citation type="submission" date="2020-01" db="EMBL/GenBank/DDBJ databases">
        <title>Insect and environment-associated Actinomycetes.</title>
        <authorList>
            <person name="Currrie C."/>
            <person name="Chevrette M."/>
            <person name="Carlson C."/>
            <person name="Stubbendieck R."/>
            <person name="Wendt-Pienkowski E."/>
        </authorList>
    </citation>
    <scope>NUCLEOTIDE SEQUENCE [LARGE SCALE GENOMIC DNA]</scope>
    <source>
        <strain evidence="2 3">SID7739</strain>
    </source>
</reference>